<reference evidence="1" key="1">
    <citation type="journal article" date="2014" name="Front. Microbiol.">
        <title>High frequency of phylogenetically diverse reductive dehalogenase-homologous genes in deep subseafloor sedimentary metagenomes.</title>
        <authorList>
            <person name="Kawai M."/>
            <person name="Futagami T."/>
            <person name="Toyoda A."/>
            <person name="Takaki Y."/>
            <person name="Nishi S."/>
            <person name="Hori S."/>
            <person name="Arai W."/>
            <person name="Tsubouchi T."/>
            <person name="Morono Y."/>
            <person name="Uchiyama I."/>
            <person name="Ito T."/>
            <person name="Fujiyama A."/>
            <person name="Inagaki F."/>
            <person name="Takami H."/>
        </authorList>
    </citation>
    <scope>NUCLEOTIDE SEQUENCE</scope>
    <source>
        <strain evidence="1">Expedition CK06-06</strain>
    </source>
</reference>
<organism evidence="1">
    <name type="scientific">marine sediment metagenome</name>
    <dbReference type="NCBI Taxonomy" id="412755"/>
    <lineage>
        <taxon>unclassified sequences</taxon>
        <taxon>metagenomes</taxon>
        <taxon>ecological metagenomes</taxon>
    </lineage>
</organism>
<proteinExistence type="predicted"/>
<feature type="non-terminal residue" evidence="1">
    <location>
        <position position="83"/>
    </location>
</feature>
<comment type="caution">
    <text evidence="1">The sequence shown here is derived from an EMBL/GenBank/DDBJ whole genome shotgun (WGS) entry which is preliminary data.</text>
</comment>
<dbReference type="EMBL" id="BARS01030598">
    <property type="protein sequence ID" value="GAG23674.1"/>
    <property type="molecule type" value="Genomic_DNA"/>
</dbReference>
<evidence type="ECO:0000313" key="1">
    <source>
        <dbReference type="EMBL" id="GAG23674.1"/>
    </source>
</evidence>
<dbReference type="AlphaFoldDB" id="X0VYX5"/>
<accession>X0VYX5</accession>
<sequence length="83" mass="9754">MPNFMAYTAVWFLQTNGVLVWAIDYYEASDDGTEQIVRACMPEMIPDDDQAVAQLREIERPKPYFYDRHYLPYDVKVREWGGG</sequence>
<protein>
    <submittedName>
        <fullName evidence="1">Uncharacterized protein</fullName>
    </submittedName>
</protein>
<gene>
    <name evidence="1" type="ORF">S01H1_47711</name>
</gene>
<name>X0VYX5_9ZZZZ</name>